<dbReference type="RefSeq" id="WP_058492769.1">
    <property type="nucleotide sequence ID" value="NZ_CBCRUR010000007.1"/>
</dbReference>
<dbReference type="Proteomes" id="UP000054662">
    <property type="component" value="Unassembled WGS sequence"/>
</dbReference>
<keyword evidence="1" id="KW-0472">Membrane</keyword>
<keyword evidence="1" id="KW-1133">Transmembrane helix</keyword>
<evidence type="ECO:0000313" key="3">
    <source>
        <dbReference type="Proteomes" id="UP000054662"/>
    </source>
</evidence>
<reference evidence="2 3" key="1">
    <citation type="submission" date="2015-11" db="EMBL/GenBank/DDBJ databases">
        <title>Genomic analysis of 38 Legionella species identifies large and diverse effector repertoires.</title>
        <authorList>
            <person name="Burstein D."/>
            <person name="Amaro F."/>
            <person name="Zusman T."/>
            <person name="Lifshitz Z."/>
            <person name="Cohen O."/>
            <person name="Gilbert J.A."/>
            <person name="Pupko T."/>
            <person name="Shuman H.A."/>
            <person name="Segal G."/>
        </authorList>
    </citation>
    <scope>NUCLEOTIDE SEQUENCE [LARGE SCALE GENOMIC DNA]</scope>
    <source>
        <strain evidence="2 3">ATCC 49508</strain>
    </source>
</reference>
<organism evidence="2 3">
    <name type="scientific">Legionella worsleiensis</name>
    <dbReference type="NCBI Taxonomy" id="45076"/>
    <lineage>
        <taxon>Bacteria</taxon>
        <taxon>Pseudomonadati</taxon>
        <taxon>Pseudomonadota</taxon>
        <taxon>Gammaproteobacteria</taxon>
        <taxon>Legionellales</taxon>
        <taxon>Legionellaceae</taxon>
        <taxon>Legionella</taxon>
    </lineage>
</organism>
<evidence type="ECO:0000256" key="1">
    <source>
        <dbReference type="SAM" id="Phobius"/>
    </source>
</evidence>
<feature type="transmembrane region" description="Helical" evidence="1">
    <location>
        <begin position="496"/>
        <end position="517"/>
    </location>
</feature>
<dbReference type="OrthoDB" id="5648979at2"/>
<evidence type="ECO:0000313" key="2">
    <source>
        <dbReference type="EMBL" id="KTD80704.1"/>
    </source>
</evidence>
<dbReference type="AlphaFoldDB" id="A0A0W1AHL6"/>
<dbReference type="STRING" id="45076.Lwor_0947"/>
<comment type="caution">
    <text evidence="2">The sequence shown here is derived from an EMBL/GenBank/DDBJ whole genome shotgun (WGS) entry which is preliminary data.</text>
</comment>
<gene>
    <name evidence="2" type="primary">lepB_1</name>
    <name evidence="2" type="ORF">Lwor_0947</name>
</gene>
<keyword evidence="3" id="KW-1185">Reference proteome</keyword>
<dbReference type="PATRIC" id="fig|45076.6.peg.1029"/>
<name>A0A0W1AHL6_9GAMM</name>
<sequence>MSFPKISAVLNNCPLHALTPEIKDEILKFGENELYENAYLQAYSDLKNKFAVFYGFAPEEFTWKSFAEILLSYNAFDTQIILGPVLRSFMKDHMTHDDFVSVLAQANNTTPEQYINRMAELQDDTGRYASLAPDEVFKYVCKNLGLSLTYHSQEGQSINFAAPEPLATIHLYHQGGLDGAQVGGHWERTEQGMQSINTQNQDDTQLNGIIQLLGESSQVNSFGFELLIKHVQTNAKDLEKLHDPAQITIELAEIQIALAQILKYISSVNSIPKALAIRLLGNELCDITCRFIKHYQFTEVEPNLIFEQWIIASPDSKPSLNADEQRLINHLITPVPQSLFPVLIELPSPKIDQAVLKPQEPDSTLCDSNPPQPMQPIQHSDILEPNVTWQRQNSKPRPLNIVQAKCDLEGHLDLLQKKITQLEERSNNAILDPEQFKALDNARKAAKTLHLEITKAGNLYFSNPQPLSYSVFEQTCKKLIKDAHKELDQHRGWSEFLLNFTLGILTLGLGLLAKGVFNWAMDRSFFFVRHTESARLLNNIELDVSNAAPSA</sequence>
<keyword evidence="1" id="KW-0812">Transmembrane</keyword>
<dbReference type="EMBL" id="LNZC01000009">
    <property type="protein sequence ID" value="KTD80704.1"/>
    <property type="molecule type" value="Genomic_DNA"/>
</dbReference>
<proteinExistence type="predicted"/>
<accession>A0A0W1AHL6</accession>
<protein>
    <submittedName>
        <fullName evidence="2">Effector protein B, substrate of the Dot/Icm secretion system</fullName>
    </submittedName>
</protein>